<dbReference type="PANTHER" id="PTHR45650">
    <property type="entry name" value="GDSL-LIKE LIPASE/ACYLHYDROLASE-RELATED"/>
    <property type="match status" value="1"/>
</dbReference>
<dbReference type="InterPro" id="IPR051238">
    <property type="entry name" value="GDSL_esterase/lipase"/>
</dbReference>
<keyword evidence="5" id="KW-0378">Hydrolase</keyword>
<keyword evidence="10" id="KW-1185">Reference proteome</keyword>
<dbReference type="PANTHER" id="PTHR45650:SF3">
    <property type="entry name" value="OS01G0748500 PROTEIN"/>
    <property type="match status" value="1"/>
</dbReference>
<dbReference type="InterPro" id="IPR036514">
    <property type="entry name" value="SGNH_hydro_sf"/>
</dbReference>
<evidence type="ECO:0000256" key="4">
    <source>
        <dbReference type="ARBA" id="ARBA00022729"/>
    </source>
</evidence>
<accession>A0A328DWZ1</accession>
<evidence type="ECO:0000256" key="6">
    <source>
        <dbReference type="ARBA" id="ARBA00022963"/>
    </source>
</evidence>
<evidence type="ECO:0000256" key="2">
    <source>
        <dbReference type="ARBA" id="ARBA00008668"/>
    </source>
</evidence>
<keyword evidence="7" id="KW-0443">Lipid metabolism</keyword>
<feature type="chain" id="PRO_5016265335" evidence="8">
    <location>
        <begin position="27"/>
        <end position="366"/>
    </location>
</feature>
<dbReference type="GO" id="GO:0005576">
    <property type="term" value="C:extracellular region"/>
    <property type="evidence" value="ECO:0007669"/>
    <property type="project" value="UniProtKB-SubCell"/>
</dbReference>
<dbReference type="Proteomes" id="UP000249390">
    <property type="component" value="Unassembled WGS sequence"/>
</dbReference>
<keyword evidence="3" id="KW-0964">Secreted</keyword>
<comment type="subcellular location">
    <subcellularLocation>
        <location evidence="1">Secreted</location>
    </subcellularLocation>
</comment>
<dbReference type="InterPro" id="IPR035669">
    <property type="entry name" value="SGNH_plant_lipase-like"/>
</dbReference>
<proteinExistence type="inferred from homology"/>
<evidence type="ECO:0000256" key="3">
    <source>
        <dbReference type="ARBA" id="ARBA00022525"/>
    </source>
</evidence>
<dbReference type="Gene3D" id="3.40.50.1110">
    <property type="entry name" value="SGNH hydrolase"/>
    <property type="match status" value="1"/>
</dbReference>
<evidence type="ECO:0000256" key="7">
    <source>
        <dbReference type="ARBA" id="ARBA00023098"/>
    </source>
</evidence>
<name>A0A328DWZ1_9ASTE</name>
<comment type="caution">
    <text evidence="9">The sequence shown here is derived from an EMBL/GenBank/DDBJ whole genome shotgun (WGS) entry which is preliminary data.</text>
</comment>
<dbReference type="InterPro" id="IPR001087">
    <property type="entry name" value="GDSL"/>
</dbReference>
<dbReference type="EMBL" id="NQVE01000076">
    <property type="protein sequence ID" value="RAL49730.1"/>
    <property type="molecule type" value="Genomic_DNA"/>
</dbReference>
<sequence length="366" mass="39869">MGSNRIRACLGAALLCLVAVIGGGEGVSQVPGLFIFGDSLLDNGNNNNFNSLAKSNYLPYGIDFPGGPTGRFSNGKTSVDAIAQLLGFDNFIPPYVTVSGPQILKGVNYASAAAGVREETGRQLGGRTSFSGQVNNYRNTVQQIVQLLGGANQAASYLSKCMYIVGMGSNDYLNNYFMPLFYSSNRLYTPQQYADILIQQYNQQITNLYNLGARRFVLIGLGQIGCTPNALAQNSPDGRTCVQRINDGVQLFNNNLRKLVDYYNGNNTSGAKFIYINTYVIFQDLLDNPSTYGFTVTNAGCCGVGRNNGLITCLPLQRPCLNRNEHVFWDAFHPGDAANTIFGRRAYSAQTPSDSYPYDISRLARV</sequence>
<evidence type="ECO:0000256" key="1">
    <source>
        <dbReference type="ARBA" id="ARBA00004613"/>
    </source>
</evidence>
<feature type="signal peptide" evidence="8">
    <location>
        <begin position="1"/>
        <end position="26"/>
    </location>
</feature>
<dbReference type="GO" id="GO:0016788">
    <property type="term" value="F:hydrolase activity, acting on ester bonds"/>
    <property type="evidence" value="ECO:0007669"/>
    <property type="project" value="InterPro"/>
</dbReference>
<organism evidence="9 10">
    <name type="scientific">Cuscuta australis</name>
    <dbReference type="NCBI Taxonomy" id="267555"/>
    <lineage>
        <taxon>Eukaryota</taxon>
        <taxon>Viridiplantae</taxon>
        <taxon>Streptophyta</taxon>
        <taxon>Embryophyta</taxon>
        <taxon>Tracheophyta</taxon>
        <taxon>Spermatophyta</taxon>
        <taxon>Magnoliopsida</taxon>
        <taxon>eudicotyledons</taxon>
        <taxon>Gunneridae</taxon>
        <taxon>Pentapetalae</taxon>
        <taxon>asterids</taxon>
        <taxon>lamiids</taxon>
        <taxon>Solanales</taxon>
        <taxon>Convolvulaceae</taxon>
        <taxon>Cuscuteae</taxon>
        <taxon>Cuscuta</taxon>
        <taxon>Cuscuta subgen. Grammica</taxon>
        <taxon>Cuscuta sect. Cleistogrammica</taxon>
    </lineage>
</organism>
<reference evidence="9 10" key="1">
    <citation type="submission" date="2018-06" db="EMBL/GenBank/DDBJ databases">
        <title>The Genome of Cuscuta australis (Dodder) Provides Insight into the Evolution of Plant Parasitism.</title>
        <authorList>
            <person name="Liu H."/>
        </authorList>
    </citation>
    <scope>NUCLEOTIDE SEQUENCE [LARGE SCALE GENOMIC DNA]</scope>
    <source>
        <strain evidence="10">cv. Yunnan</strain>
        <tissue evidence="9">Vines</tissue>
    </source>
</reference>
<comment type="similarity">
    <text evidence="2">Belongs to the 'GDSL' lipolytic enzyme family.</text>
</comment>
<evidence type="ECO:0000313" key="10">
    <source>
        <dbReference type="Proteomes" id="UP000249390"/>
    </source>
</evidence>
<keyword evidence="4 8" id="KW-0732">Signal</keyword>
<evidence type="ECO:0000256" key="8">
    <source>
        <dbReference type="SAM" id="SignalP"/>
    </source>
</evidence>
<keyword evidence="6" id="KW-0442">Lipid degradation</keyword>
<gene>
    <name evidence="9" type="ORF">DM860_002021</name>
</gene>
<dbReference type="AlphaFoldDB" id="A0A328DWZ1"/>
<protein>
    <submittedName>
        <fullName evidence="9">Uncharacterized protein</fullName>
    </submittedName>
</protein>
<evidence type="ECO:0000313" key="9">
    <source>
        <dbReference type="EMBL" id="RAL49730.1"/>
    </source>
</evidence>
<dbReference type="Pfam" id="PF00657">
    <property type="entry name" value="Lipase_GDSL"/>
    <property type="match status" value="1"/>
</dbReference>
<dbReference type="GO" id="GO:0016042">
    <property type="term" value="P:lipid catabolic process"/>
    <property type="evidence" value="ECO:0007669"/>
    <property type="project" value="UniProtKB-KW"/>
</dbReference>
<dbReference type="CDD" id="cd01837">
    <property type="entry name" value="SGNH_plant_lipase_like"/>
    <property type="match status" value="1"/>
</dbReference>
<evidence type="ECO:0000256" key="5">
    <source>
        <dbReference type="ARBA" id="ARBA00022801"/>
    </source>
</evidence>